<keyword evidence="2" id="KW-1185">Reference proteome</keyword>
<evidence type="ECO:0000313" key="2">
    <source>
        <dbReference type="Proteomes" id="UP000620124"/>
    </source>
</evidence>
<name>A0A8H6Z3Y2_9AGAR</name>
<sequence length="290" mass="33417">MYDDLIELSRPGLYSMPMTKLAADLLHRQLNHQCGAAVAWALAQLPSVEAQLVVYKLFQRDYEIHGNHQALEFLEMLLQLRPEIISEFLENFSRNSEILQNHPIGTLYKETANNPTKWRTPLSKLQITISGDSMYRWKNWELLAWAGYSAESRLLDLNTTLINAVSKKLYSDPEFFDTAFDLFDFIRYSEVSDLRRTATDQLVACLTISRDSWVPLRIVVDFLSSKAELPMLSTILGYDQFISQSDAPADMESNFMPPGFQFHPQLCEFLREIHLQSRTASQPPEREGCR</sequence>
<comment type="caution">
    <text evidence="1">The sequence shown here is derived from an EMBL/GenBank/DDBJ whole genome shotgun (WGS) entry which is preliminary data.</text>
</comment>
<dbReference type="OrthoDB" id="3001418at2759"/>
<dbReference type="AlphaFoldDB" id="A0A8H6Z3Y2"/>
<gene>
    <name evidence="1" type="ORF">MVEN_00270200</name>
</gene>
<proteinExistence type="predicted"/>
<protein>
    <submittedName>
        <fullName evidence="1">Uncharacterized protein</fullName>
    </submittedName>
</protein>
<organism evidence="1 2">
    <name type="scientific">Mycena venus</name>
    <dbReference type="NCBI Taxonomy" id="2733690"/>
    <lineage>
        <taxon>Eukaryota</taxon>
        <taxon>Fungi</taxon>
        <taxon>Dikarya</taxon>
        <taxon>Basidiomycota</taxon>
        <taxon>Agaricomycotina</taxon>
        <taxon>Agaricomycetes</taxon>
        <taxon>Agaricomycetidae</taxon>
        <taxon>Agaricales</taxon>
        <taxon>Marasmiineae</taxon>
        <taxon>Mycenaceae</taxon>
        <taxon>Mycena</taxon>
    </lineage>
</organism>
<reference evidence="1" key="1">
    <citation type="submission" date="2020-05" db="EMBL/GenBank/DDBJ databases">
        <title>Mycena genomes resolve the evolution of fungal bioluminescence.</title>
        <authorList>
            <person name="Tsai I.J."/>
        </authorList>
    </citation>
    <scope>NUCLEOTIDE SEQUENCE</scope>
    <source>
        <strain evidence="1">CCC161011</strain>
    </source>
</reference>
<evidence type="ECO:0000313" key="1">
    <source>
        <dbReference type="EMBL" id="KAF7369411.1"/>
    </source>
</evidence>
<dbReference type="Proteomes" id="UP000620124">
    <property type="component" value="Unassembled WGS sequence"/>
</dbReference>
<dbReference type="EMBL" id="JACAZI010000002">
    <property type="protein sequence ID" value="KAF7369411.1"/>
    <property type="molecule type" value="Genomic_DNA"/>
</dbReference>
<accession>A0A8H6Z3Y2</accession>